<evidence type="ECO:0000313" key="4">
    <source>
        <dbReference type="EMBL" id="CAI2380208.1"/>
    </source>
</evidence>
<dbReference type="Gene3D" id="1.25.40.20">
    <property type="entry name" value="Ankyrin repeat-containing domain"/>
    <property type="match status" value="1"/>
</dbReference>
<feature type="repeat" description="ANK" evidence="2">
    <location>
        <begin position="83"/>
        <end position="115"/>
    </location>
</feature>
<evidence type="ECO:0000256" key="1">
    <source>
        <dbReference type="ARBA" id="ARBA00023121"/>
    </source>
</evidence>
<keyword evidence="5" id="KW-1185">Reference proteome</keyword>
<dbReference type="AlphaFoldDB" id="A0AAD1XWL2"/>
<evidence type="ECO:0000313" key="5">
    <source>
        <dbReference type="Proteomes" id="UP001295684"/>
    </source>
</evidence>
<dbReference type="InterPro" id="IPR002110">
    <property type="entry name" value="Ankyrin_rpt"/>
</dbReference>
<proteinExistence type="predicted"/>
<sequence>MASSDYSSSLNSESALDIEDGMKKIKLPDIDEEEDYSESSKAEDNDSFDIASADIFSLARNSKTQTLQTALKMGIDPNSKDKFGNTILIIGAQNGDKSIVKSALRYGAHINAANKNGNTALHYCYEYDYIELAEYLKSKGAMSKVNKMGIMPELGIRKPIEDYFDLKQYD</sequence>
<dbReference type="GO" id="GO:0000062">
    <property type="term" value="F:fatty-acyl-CoA binding"/>
    <property type="evidence" value="ECO:0007669"/>
    <property type="project" value="TreeGrafter"/>
</dbReference>
<accession>A0AAD1XWL2</accession>
<dbReference type="SMART" id="SM00248">
    <property type="entry name" value="ANK"/>
    <property type="match status" value="2"/>
</dbReference>
<comment type="caution">
    <text evidence="4">The sequence shown here is derived from an EMBL/GenBank/DDBJ whole genome shotgun (WGS) entry which is preliminary data.</text>
</comment>
<gene>
    <name evidence="4" type="ORF">ECRASSUSDP1_LOCUS21640</name>
</gene>
<evidence type="ECO:0000256" key="3">
    <source>
        <dbReference type="SAM" id="MobiDB-lite"/>
    </source>
</evidence>
<feature type="region of interest" description="Disordered" evidence="3">
    <location>
        <begin position="22"/>
        <end position="44"/>
    </location>
</feature>
<keyword evidence="1" id="KW-0446">Lipid-binding</keyword>
<reference evidence="4" key="1">
    <citation type="submission" date="2023-07" db="EMBL/GenBank/DDBJ databases">
        <authorList>
            <consortium name="AG Swart"/>
            <person name="Singh M."/>
            <person name="Singh A."/>
            <person name="Seah K."/>
            <person name="Emmerich C."/>
        </authorList>
    </citation>
    <scope>NUCLEOTIDE SEQUENCE</scope>
    <source>
        <strain evidence="4">DP1</strain>
    </source>
</reference>
<evidence type="ECO:0008006" key="6">
    <source>
        <dbReference type="Google" id="ProtNLM"/>
    </source>
</evidence>
<dbReference type="Pfam" id="PF12796">
    <property type="entry name" value="Ank_2"/>
    <property type="match status" value="1"/>
</dbReference>
<dbReference type="PANTHER" id="PTHR24119">
    <property type="entry name" value="ACYL-COA-BINDING DOMAIN-CONTAINING PROTEIN 6"/>
    <property type="match status" value="1"/>
</dbReference>
<dbReference type="Proteomes" id="UP001295684">
    <property type="component" value="Unassembled WGS sequence"/>
</dbReference>
<organism evidence="4 5">
    <name type="scientific">Euplotes crassus</name>
    <dbReference type="NCBI Taxonomy" id="5936"/>
    <lineage>
        <taxon>Eukaryota</taxon>
        <taxon>Sar</taxon>
        <taxon>Alveolata</taxon>
        <taxon>Ciliophora</taxon>
        <taxon>Intramacronucleata</taxon>
        <taxon>Spirotrichea</taxon>
        <taxon>Hypotrichia</taxon>
        <taxon>Euplotida</taxon>
        <taxon>Euplotidae</taxon>
        <taxon>Moneuplotes</taxon>
    </lineage>
</organism>
<dbReference type="InterPro" id="IPR036770">
    <property type="entry name" value="Ankyrin_rpt-contain_sf"/>
</dbReference>
<dbReference type="PROSITE" id="PS50088">
    <property type="entry name" value="ANK_REPEAT"/>
    <property type="match status" value="1"/>
</dbReference>
<dbReference type="SUPFAM" id="SSF48403">
    <property type="entry name" value="Ankyrin repeat"/>
    <property type="match status" value="1"/>
</dbReference>
<protein>
    <recommendedName>
        <fullName evidence="6">Ankyrin repeat protein</fullName>
    </recommendedName>
</protein>
<name>A0AAD1XWL2_EUPCR</name>
<dbReference type="PANTHER" id="PTHR24119:SF0">
    <property type="entry name" value="ACYL-COA-BINDING DOMAIN-CONTAINING PROTEIN 6"/>
    <property type="match status" value="1"/>
</dbReference>
<keyword evidence="2" id="KW-0040">ANK repeat</keyword>
<evidence type="ECO:0000256" key="2">
    <source>
        <dbReference type="PROSITE-ProRule" id="PRU00023"/>
    </source>
</evidence>
<dbReference type="EMBL" id="CAMPGE010022143">
    <property type="protein sequence ID" value="CAI2380208.1"/>
    <property type="molecule type" value="Genomic_DNA"/>
</dbReference>